<dbReference type="InterPro" id="IPR012902">
    <property type="entry name" value="N_methyl_site"/>
</dbReference>
<dbReference type="AlphaFoldDB" id="A0AA42HN61"/>
<sequence>MRNLAPYPLNQTTAGFTLLEVLVAIIILSFGVLGAVGLQASSLQANREARLQSTGLRLAEELAEMMRSNHTIAIKTTAADNPYIYSATSTLTNPNCGLPTASTASCGSALAIAQRDMREWLFRALNELPGARVVVCRDATPYESSTGLPQWTCSNTGDTFAIKIGWTRANTLRGATGTDATATGTTNSGAFDKALRPAVILPLIPGSA</sequence>
<dbReference type="NCBIfam" id="TIGR02523">
    <property type="entry name" value="type_IV_pilV"/>
    <property type="match status" value="1"/>
</dbReference>
<dbReference type="RefSeq" id="WP_279817257.1">
    <property type="nucleotide sequence ID" value="NZ_CAURON010000007.1"/>
</dbReference>
<feature type="transmembrane region" description="Helical" evidence="1">
    <location>
        <begin position="16"/>
        <end position="38"/>
    </location>
</feature>
<evidence type="ECO:0000256" key="1">
    <source>
        <dbReference type="SAM" id="Phobius"/>
    </source>
</evidence>
<dbReference type="Pfam" id="PF07963">
    <property type="entry name" value="N_methyl"/>
    <property type="match status" value="1"/>
</dbReference>
<accession>A0AA42HN61</accession>
<reference evidence="2" key="1">
    <citation type="submission" date="2022-09" db="EMBL/GenBank/DDBJ databases">
        <title>Intensive care unit water sources are persistently colonized with multi-drug resistant bacteria and are the site of extensive horizontal gene transfer of antibiotic resistance genes.</title>
        <authorList>
            <person name="Diorio-Toth L."/>
        </authorList>
    </citation>
    <scope>NUCLEOTIDE SEQUENCE</scope>
    <source>
        <strain evidence="2">GD04130</strain>
    </source>
</reference>
<protein>
    <submittedName>
        <fullName evidence="2">Type IV pilus modification protein PilV</fullName>
    </submittedName>
</protein>
<dbReference type="EMBL" id="JAODZU010000001">
    <property type="protein sequence ID" value="MDH0361480.1"/>
    <property type="molecule type" value="Genomic_DNA"/>
</dbReference>
<keyword evidence="1" id="KW-0812">Transmembrane</keyword>
<evidence type="ECO:0000313" key="2">
    <source>
        <dbReference type="EMBL" id="MDH0361480.1"/>
    </source>
</evidence>
<gene>
    <name evidence="2" type="primary">pilV</name>
    <name evidence="2" type="ORF">N7330_00180</name>
</gene>
<comment type="caution">
    <text evidence="2">The sequence shown here is derived from an EMBL/GenBank/DDBJ whole genome shotgun (WGS) entry which is preliminary data.</text>
</comment>
<dbReference type="PROSITE" id="PS00409">
    <property type="entry name" value="PROKAR_NTER_METHYL"/>
    <property type="match status" value="1"/>
</dbReference>
<dbReference type="NCBIfam" id="TIGR02532">
    <property type="entry name" value="IV_pilin_GFxxxE"/>
    <property type="match status" value="1"/>
</dbReference>
<keyword evidence="1" id="KW-1133">Transmembrane helix</keyword>
<keyword evidence="1" id="KW-0472">Membrane</keyword>
<dbReference type="Proteomes" id="UP001158297">
    <property type="component" value="Unassembled WGS sequence"/>
</dbReference>
<organism evidence="2 3">
    <name type="scientific">Comamonas aquatica</name>
    <dbReference type="NCBI Taxonomy" id="225991"/>
    <lineage>
        <taxon>Bacteria</taxon>
        <taxon>Pseudomonadati</taxon>
        <taxon>Pseudomonadota</taxon>
        <taxon>Betaproteobacteria</taxon>
        <taxon>Burkholderiales</taxon>
        <taxon>Comamonadaceae</taxon>
        <taxon>Comamonas</taxon>
    </lineage>
</organism>
<proteinExistence type="predicted"/>
<dbReference type="InterPro" id="IPR013362">
    <property type="entry name" value="Pilus_4_PilV"/>
</dbReference>
<evidence type="ECO:0000313" key="3">
    <source>
        <dbReference type="Proteomes" id="UP001158297"/>
    </source>
</evidence>
<name>A0AA42HN61_9BURK</name>